<dbReference type="InParanoid" id="A0A0D2X3R4"/>
<feature type="compositionally biased region" description="Basic and acidic residues" evidence="9">
    <location>
        <begin position="640"/>
        <end position="657"/>
    </location>
</feature>
<dbReference type="SUPFAM" id="SSF49348">
    <property type="entry name" value="Clathrin adaptor appendage domain"/>
    <property type="match status" value="1"/>
</dbReference>
<dbReference type="InterPro" id="IPR003164">
    <property type="entry name" value="Clathrin_a-adaptin_app_sub_C"/>
</dbReference>
<dbReference type="InterPro" id="IPR009028">
    <property type="entry name" value="Coatomer/calthrin_app_sub_C"/>
</dbReference>
<dbReference type="eggNOG" id="KOG1077">
    <property type="taxonomic scope" value="Eukaryota"/>
</dbReference>
<feature type="binding site" evidence="8">
    <location>
        <position position="38"/>
    </location>
    <ligand>
        <name>a 1,2-diacyl-sn-glycero-3-phospho-(1D-myo-inositol-3,4,5-trisphosphate)</name>
        <dbReference type="ChEBI" id="CHEBI:57836"/>
    </ligand>
</feature>
<feature type="compositionally biased region" description="Polar residues" evidence="9">
    <location>
        <begin position="681"/>
        <end position="693"/>
    </location>
</feature>
<dbReference type="Pfam" id="PF02883">
    <property type="entry name" value="Alpha_adaptinC2"/>
    <property type="match status" value="1"/>
</dbReference>
<dbReference type="EMBL" id="KE346367">
    <property type="protein sequence ID" value="KJE94764.1"/>
    <property type="molecule type" value="Genomic_DNA"/>
</dbReference>
<dbReference type="PANTHER" id="PTHR22780">
    <property type="entry name" value="ADAPTIN, ALPHA/GAMMA/EPSILON"/>
    <property type="match status" value="1"/>
</dbReference>
<comment type="subcellular location">
    <subcellularLocation>
        <location evidence="1">Membrane</location>
        <location evidence="1">Coated pit</location>
        <topology evidence="1">Peripheral membrane protein</topology>
        <orientation evidence="1">Cytoplasmic side</orientation>
    </subcellularLocation>
</comment>
<dbReference type="SUPFAM" id="SSF48371">
    <property type="entry name" value="ARM repeat"/>
    <property type="match status" value="1"/>
</dbReference>
<dbReference type="InterPro" id="IPR016024">
    <property type="entry name" value="ARM-type_fold"/>
</dbReference>
<accession>A0A0D2X3R4</accession>
<dbReference type="FunCoup" id="A0A0D2X3R4">
    <property type="interactions" value="383"/>
</dbReference>
<sequence length="935" mass="105130">MPDDMRGLHNFIAEIRATKSKEAEEKRINKELANIRSKFKGDKPLDGYQKKKYVCKLLFMFLLGEDIDFGHMEAISLVASNKYSEKQIGYLFLSVMINETSDFNRLIIQQIKNDLLDRNETHVCLALTCIANVGGREMAESLAGDVQKLLVSPDSRSFVKKKAALTLLRLYRKFPEILPVGEYTPRIIALLDDPDLSVVTSVLALLYALVQADTQGYGSCVDRAIARLRRLQTREESLEGYVYYDIAAPWLQVKLLRFLQVFPAPAPDSRAREAVVEVLRSIVGKAANEPVRDKRNKQQLPQYFNARNAVLYEAVRVLIHLESETDLLVESSNLLGRFLSSKETNLRYFALELMSSLATLSFTHEAIKRHQETVVNALTQEKDISVRRRALDLLYNLCGKSNVRVIVRELLQYLQVADYEIREEMVLKIAVLAELHADDYSWYVDVILQLIRVAGDYVSEEVWHRVVQIVTNQPDVQDYATKVVFDALCSPYCHETMVKVGGYLLGEFGHLIANNPRATPQIQLQLLLSKFSMCSPSTRALLLSTLVKFANLFPEIKTDIETIFRSNNLSRNTDPEIQQRVIEYLSLSQHPNPNVMPTVLEEMPKFKERESSLLAKIREKSEGVSVDAEAAKVARQTVIVDRDRQEREDREEREARRSNPAVSQQPQANLLGDLDAAPASTGPSAVNTTSQPPQANPELAHLSRAFLFQNDGKLYEDAILQIGVKTSVKNNLARVALYFGNKSGYPITNFTSDVFAINTTETLSLQAKPVEGQLAPKAQTQQLINVECLKEFEEQPTLGVAYVVNGQLQRAVIKFPIFVNKFLASFDMDQPTFVARWKQLSAPGLESQKVFKAAQPIDVAAVRSKLQSMGFTVLAGVDPNPDNFVCAGVVHTGSSQVGVLLRLEPNRDAQMYRATFRTSRDTVSRILCDLVASSF</sequence>
<comment type="function">
    <text evidence="7">Adaptins are components of the adaptor complexes which link clathrin to receptors in coated vesicles. Clathrin-associated protein complexes are believed to interact with the cytoplasmic tails of membrane proteins, leading to their selection and concentration.</text>
</comment>
<keyword evidence="2 7" id="KW-0813">Transport</keyword>
<dbReference type="GO" id="GO:0030122">
    <property type="term" value="C:AP-2 adaptor complex"/>
    <property type="evidence" value="ECO:0007669"/>
    <property type="project" value="InterPro"/>
</dbReference>
<gene>
    <name evidence="11" type="ORF">CAOG_005352</name>
</gene>
<dbReference type="GO" id="GO:0006886">
    <property type="term" value="P:intracellular protein transport"/>
    <property type="evidence" value="ECO:0007669"/>
    <property type="project" value="UniProtKB-UniRule"/>
</dbReference>
<dbReference type="Gene3D" id="3.30.310.10">
    <property type="entry name" value="TATA-Binding Protein"/>
    <property type="match status" value="1"/>
</dbReference>
<dbReference type="SMART" id="SM00809">
    <property type="entry name" value="Alpha_adaptinC2"/>
    <property type="match status" value="1"/>
</dbReference>
<evidence type="ECO:0000313" key="12">
    <source>
        <dbReference type="Proteomes" id="UP000008743"/>
    </source>
</evidence>
<evidence type="ECO:0000256" key="2">
    <source>
        <dbReference type="ARBA" id="ARBA00022448"/>
    </source>
</evidence>
<dbReference type="PhylomeDB" id="A0A0D2X3R4"/>
<feature type="binding site" evidence="8">
    <location>
        <begin position="52"/>
        <end position="56"/>
    </location>
    <ligand>
        <name>a 1,2-diacyl-sn-glycero-3-phospho-(1D-myo-inositol-3,4,5-trisphosphate)</name>
        <dbReference type="ChEBI" id="CHEBI:57836"/>
    </ligand>
</feature>
<dbReference type="Gene3D" id="2.60.40.1230">
    <property type="match status" value="1"/>
</dbReference>
<keyword evidence="6 7" id="KW-0168">Coated pit</keyword>
<dbReference type="STRING" id="595528.A0A0D2X3R4"/>
<evidence type="ECO:0000256" key="5">
    <source>
        <dbReference type="ARBA" id="ARBA00023136"/>
    </source>
</evidence>
<protein>
    <recommendedName>
        <fullName evidence="7">AP-2 complex subunit alpha</fullName>
    </recommendedName>
</protein>
<feature type="domain" description="Clathrin adaptor alpha/beta/gamma-adaptin appendage Ig-like subdomain" evidence="10">
    <location>
        <begin position="704"/>
        <end position="816"/>
    </location>
</feature>
<dbReference type="Proteomes" id="UP000008743">
    <property type="component" value="Unassembled WGS sequence"/>
</dbReference>
<dbReference type="Pfam" id="PF01602">
    <property type="entry name" value="Adaptin_N"/>
    <property type="match status" value="1"/>
</dbReference>
<dbReference type="PIRSF" id="PIRSF037091">
    <property type="entry name" value="AP2_complex_alpha"/>
    <property type="match status" value="1"/>
</dbReference>
<evidence type="ECO:0000256" key="9">
    <source>
        <dbReference type="SAM" id="MobiDB-lite"/>
    </source>
</evidence>
<name>A0A0D2X3R4_CAPO3</name>
<dbReference type="InterPro" id="IPR002553">
    <property type="entry name" value="Clathrin/coatomer_adapt-like_N"/>
</dbReference>
<evidence type="ECO:0000256" key="8">
    <source>
        <dbReference type="PIRSR" id="PIRSR037091-1"/>
    </source>
</evidence>
<dbReference type="InterPro" id="IPR011989">
    <property type="entry name" value="ARM-like"/>
</dbReference>
<evidence type="ECO:0000256" key="6">
    <source>
        <dbReference type="ARBA" id="ARBA00023176"/>
    </source>
</evidence>
<keyword evidence="3 7" id="KW-0254">Endocytosis</keyword>
<dbReference type="FunFam" id="1.25.10.10:FF:000020">
    <property type="entry name" value="AP-2 complex subunit alpha"/>
    <property type="match status" value="1"/>
</dbReference>
<dbReference type="InterPro" id="IPR017104">
    <property type="entry name" value="AP2_complex_asu"/>
</dbReference>
<dbReference type="InterPro" id="IPR012295">
    <property type="entry name" value="TBP_dom_sf"/>
</dbReference>
<dbReference type="RefSeq" id="XP_004347037.1">
    <property type="nucleotide sequence ID" value="XM_004346987.2"/>
</dbReference>
<reference evidence="12" key="1">
    <citation type="submission" date="2011-02" db="EMBL/GenBank/DDBJ databases">
        <title>The Genome Sequence of Capsaspora owczarzaki ATCC 30864.</title>
        <authorList>
            <person name="Russ C."/>
            <person name="Cuomo C."/>
            <person name="Burger G."/>
            <person name="Gray M.W."/>
            <person name="Holland P.W.H."/>
            <person name="King N."/>
            <person name="Lang F.B.F."/>
            <person name="Roger A.J."/>
            <person name="Ruiz-Trillo I."/>
            <person name="Young S.K."/>
            <person name="Zeng Q."/>
            <person name="Gargeya S."/>
            <person name="Alvarado L."/>
            <person name="Berlin A."/>
            <person name="Chapman S.B."/>
            <person name="Chen Z."/>
            <person name="Freedman E."/>
            <person name="Gellesch M."/>
            <person name="Goldberg J."/>
            <person name="Griggs A."/>
            <person name="Gujja S."/>
            <person name="Heilman E."/>
            <person name="Heiman D."/>
            <person name="Howarth C."/>
            <person name="Mehta T."/>
            <person name="Neiman D."/>
            <person name="Pearson M."/>
            <person name="Roberts A."/>
            <person name="Saif S."/>
            <person name="Shea T."/>
            <person name="Shenoy N."/>
            <person name="Sisk P."/>
            <person name="Stolte C."/>
            <person name="Sykes S."/>
            <person name="White J."/>
            <person name="Yandava C."/>
            <person name="Haas B."/>
            <person name="Nusbaum C."/>
            <person name="Birren B."/>
        </authorList>
    </citation>
    <scope>NUCLEOTIDE SEQUENCE</scope>
    <source>
        <strain evidence="12">ATCC 30864</strain>
    </source>
</reference>
<dbReference type="InterPro" id="IPR008152">
    <property type="entry name" value="Clathrin_a/b/g-adaptin_app_Ig"/>
</dbReference>
<dbReference type="AlphaFoldDB" id="A0A0D2X3R4"/>
<evidence type="ECO:0000259" key="10">
    <source>
        <dbReference type="SMART" id="SM00809"/>
    </source>
</evidence>
<feature type="region of interest" description="Disordered" evidence="9">
    <location>
        <begin position="637"/>
        <end position="696"/>
    </location>
</feature>
<evidence type="ECO:0000256" key="1">
    <source>
        <dbReference type="ARBA" id="ARBA00004277"/>
    </source>
</evidence>
<dbReference type="GO" id="GO:0035615">
    <property type="term" value="F:clathrin adaptor activity"/>
    <property type="evidence" value="ECO:0007669"/>
    <property type="project" value="InterPro"/>
</dbReference>
<dbReference type="Gene3D" id="1.25.10.10">
    <property type="entry name" value="Leucine-rich Repeat Variant"/>
    <property type="match status" value="1"/>
</dbReference>
<dbReference type="OrthoDB" id="413467at2759"/>
<evidence type="ECO:0000256" key="7">
    <source>
        <dbReference type="PIRNR" id="PIRNR037091"/>
    </source>
</evidence>
<keyword evidence="12" id="KW-1185">Reference proteome</keyword>
<evidence type="ECO:0000256" key="4">
    <source>
        <dbReference type="ARBA" id="ARBA00022927"/>
    </source>
</evidence>
<comment type="similarity">
    <text evidence="7">Belongs to the adaptor complexes large subunit family.</text>
</comment>
<feature type="binding site" evidence="8">
    <location>
        <begin position="6"/>
        <end position="7"/>
    </location>
    <ligand>
        <name>a 1,2-diacyl-sn-glycero-3-phospho-(1D-myo-inositol-3,4,5-trisphosphate)</name>
        <dbReference type="ChEBI" id="CHEBI:57836"/>
    </ligand>
</feature>
<keyword evidence="5 7" id="KW-0472">Membrane</keyword>
<organism evidence="11 12">
    <name type="scientific">Capsaspora owczarzaki (strain ATCC 30864)</name>
    <dbReference type="NCBI Taxonomy" id="595528"/>
    <lineage>
        <taxon>Eukaryota</taxon>
        <taxon>Filasterea</taxon>
        <taxon>Capsaspora</taxon>
    </lineage>
</organism>
<evidence type="ECO:0000313" key="11">
    <source>
        <dbReference type="EMBL" id="KJE94764.1"/>
    </source>
</evidence>
<dbReference type="SUPFAM" id="SSF55711">
    <property type="entry name" value="Subdomain of clathrin and coatomer appendage domain"/>
    <property type="match status" value="1"/>
</dbReference>
<dbReference type="Pfam" id="PF02296">
    <property type="entry name" value="Alpha_adaptin_C"/>
    <property type="match status" value="1"/>
</dbReference>
<dbReference type="InterPro" id="IPR013041">
    <property type="entry name" value="Clathrin_app_Ig-like_sf"/>
</dbReference>
<feature type="binding site" evidence="8">
    <location>
        <position position="48"/>
    </location>
    <ligand>
        <name>a 1,2-diacyl-sn-glycero-3-phospho-(1D-myo-inositol-3,4,5-trisphosphate)</name>
        <dbReference type="ChEBI" id="CHEBI:57836"/>
    </ligand>
</feature>
<proteinExistence type="inferred from homology"/>
<dbReference type="InterPro" id="IPR050840">
    <property type="entry name" value="Adaptor_Complx_Large_Subunit"/>
</dbReference>
<dbReference type="GO" id="GO:0072583">
    <property type="term" value="P:clathrin-dependent endocytosis"/>
    <property type="evidence" value="ECO:0007669"/>
    <property type="project" value="InterPro"/>
</dbReference>
<keyword evidence="4 7" id="KW-0653">Protein transport</keyword>
<dbReference type="OMA" id="PVLMHRY"/>
<evidence type="ECO:0000256" key="3">
    <source>
        <dbReference type="ARBA" id="ARBA00022583"/>
    </source>
</evidence>